<accession>A0A9D4F209</accession>
<dbReference type="AlphaFoldDB" id="A0A9D4F209"/>
<name>A0A9D4F209_DREPO</name>
<dbReference type="EMBL" id="JAIWYP010000008">
    <property type="protein sequence ID" value="KAH3788190.1"/>
    <property type="molecule type" value="Genomic_DNA"/>
</dbReference>
<comment type="caution">
    <text evidence="1">The sequence shown here is derived from an EMBL/GenBank/DDBJ whole genome shotgun (WGS) entry which is preliminary data.</text>
</comment>
<reference evidence="1" key="1">
    <citation type="journal article" date="2019" name="bioRxiv">
        <title>The Genome of the Zebra Mussel, Dreissena polymorpha: A Resource for Invasive Species Research.</title>
        <authorList>
            <person name="McCartney M.A."/>
            <person name="Auch B."/>
            <person name="Kono T."/>
            <person name="Mallez S."/>
            <person name="Zhang Y."/>
            <person name="Obille A."/>
            <person name="Becker A."/>
            <person name="Abrahante J.E."/>
            <person name="Garbe J."/>
            <person name="Badalamenti J.P."/>
            <person name="Herman A."/>
            <person name="Mangelson H."/>
            <person name="Liachko I."/>
            <person name="Sullivan S."/>
            <person name="Sone E.D."/>
            <person name="Koren S."/>
            <person name="Silverstein K.A.T."/>
            <person name="Beckman K.B."/>
            <person name="Gohl D.M."/>
        </authorList>
    </citation>
    <scope>NUCLEOTIDE SEQUENCE</scope>
    <source>
        <strain evidence="1">Duluth1</strain>
        <tissue evidence="1">Whole animal</tissue>
    </source>
</reference>
<keyword evidence="2" id="KW-1185">Reference proteome</keyword>
<proteinExistence type="predicted"/>
<organism evidence="1 2">
    <name type="scientific">Dreissena polymorpha</name>
    <name type="common">Zebra mussel</name>
    <name type="synonym">Mytilus polymorpha</name>
    <dbReference type="NCBI Taxonomy" id="45954"/>
    <lineage>
        <taxon>Eukaryota</taxon>
        <taxon>Metazoa</taxon>
        <taxon>Spiralia</taxon>
        <taxon>Lophotrochozoa</taxon>
        <taxon>Mollusca</taxon>
        <taxon>Bivalvia</taxon>
        <taxon>Autobranchia</taxon>
        <taxon>Heteroconchia</taxon>
        <taxon>Euheterodonta</taxon>
        <taxon>Imparidentia</taxon>
        <taxon>Neoheterodontei</taxon>
        <taxon>Myida</taxon>
        <taxon>Dreissenoidea</taxon>
        <taxon>Dreissenidae</taxon>
        <taxon>Dreissena</taxon>
    </lineage>
</organism>
<gene>
    <name evidence="1" type="ORF">DPMN_166323</name>
</gene>
<reference evidence="1" key="2">
    <citation type="submission" date="2020-11" db="EMBL/GenBank/DDBJ databases">
        <authorList>
            <person name="McCartney M.A."/>
            <person name="Auch B."/>
            <person name="Kono T."/>
            <person name="Mallez S."/>
            <person name="Becker A."/>
            <person name="Gohl D.M."/>
            <person name="Silverstein K.A.T."/>
            <person name="Koren S."/>
            <person name="Bechman K.B."/>
            <person name="Herman A."/>
            <person name="Abrahante J.E."/>
            <person name="Garbe J."/>
        </authorList>
    </citation>
    <scope>NUCLEOTIDE SEQUENCE</scope>
    <source>
        <strain evidence="1">Duluth1</strain>
        <tissue evidence="1">Whole animal</tissue>
    </source>
</reference>
<sequence>MQRISPSTLSWGTPLTIGVGSEISLCSVCQEGSDPFQGLAAYAVVVQLGQQTLV</sequence>
<evidence type="ECO:0000313" key="1">
    <source>
        <dbReference type="EMBL" id="KAH3788190.1"/>
    </source>
</evidence>
<dbReference type="Proteomes" id="UP000828390">
    <property type="component" value="Unassembled WGS sequence"/>
</dbReference>
<evidence type="ECO:0000313" key="2">
    <source>
        <dbReference type="Proteomes" id="UP000828390"/>
    </source>
</evidence>
<protein>
    <submittedName>
        <fullName evidence="1">Uncharacterized protein</fullName>
    </submittedName>
</protein>